<dbReference type="GO" id="GO:0004400">
    <property type="term" value="F:histidinol-phosphate transaminase activity"/>
    <property type="evidence" value="ECO:0007669"/>
    <property type="project" value="UniProtKB-EC"/>
</dbReference>
<accession>A0ABW0WFX7</accession>
<dbReference type="InterPro" id="IPR015424">
    <property type="entry name" value="PyrdxlP-dep_Trfase"/>
</dbReference>
<dbReference type="SUPFAM" id="SSF53383">
    <property type="entry name" value="PLP-dependent transferases"/>
    <property type="match status" value="1"/>
</dbReference>
<evidence type="ECO:0000313" key="9">
    <source>
        <dbReference type="EMBL" id="MFC5656373.1"/>
    </source>
</evidence>
<dbReference type="PANTHER" id="PTHR43643:SF3">
    <property type="entry name" value="HISTIDINOL-PHOSPHATE AMINOTRANSFERASE"/>
    <property type="match status" value="1"/>
</dbReference>
<comment type="pathway">
    <text evidence="6">Amino-acid biosynthesis; L-histidine biosynthesis; L-histidine from 5-phospho-alpha-D-ribose 1-diphosphate: step 7/9.</text>
</comment>
<feature type="region of interest" description="Disordered" evidence="7">
    <location>
        <begin position="1"/>
        <end position="23"/>
    </location>
</feature>
<evidence type="ECO:0000256" key="4">
    <source>
        <dbReference type="ARBA" id="ARBA00022679"/>
    </source>
</evidence>
<dbReference type="InterPro" id="IPR050106">
    <property type="entry name" value="HistidinolP_aminotransfase"/>
</dbReference>
<comment type="catalytic activity">
    <reaction evidence="6">
        <text>L-histidinol phosphate + 2-oxoglutarate = 3-(imidazol-4-yl)-2-oxopropyl phosphate + L-glutamate</text>
        <dbReference type="Rhea" id="RHEA:23744"/>
        <dbReference type="ChEBI" id="CHEBI:16810"/>
        <dbReference type="ChEBI" id="CHEBI:29985"/>
        <dbReference type="ChEBI" id="CHEBI:57766"/>
        <dbReference type="ChEBI" id="CHEBI:57980"/>
        <dbReference type="EC" id="2.6.1.9"/>
    </reaction>
</comment>
<organism evidence="9 10">
    <name type="scientific">Streptomyces nogalater</name>
    <dbReference type="NCBI Taxonomy" id="38314"/>
    <lineage>
        <taxon>Bacteria</taxon>
        <taxon>Bacillati</taxon>
        <taxon>Actinomycetota</taxon>
        <taxon>Actinomycetes</taxon>
        <taxon>Kitasatosporales</taxon>
        <taxon>Streptomycetaceae</taxon>
        <taxon>Streptomyces</taxon>
    </lineage>
</organism>
<comment type="subunit">
    <text evidence="2 6">Homodimer.</text>
</comment>
<dbReference type="HAMAP" id="MF_01023">
    <property type="entry name" value="HisC_aminotrans_2"/>
    <property type="match status" value="1"/>
</dbReference>
<reference evidence="10" key="1">
    <citation type="journal article" date="2019" name="Int. J. Syst. Evol. Microbiol.">
        <title>The Global Catalogue of Microorganisms (GCM) 10K type strain sequencing project: providing services to taxonomists for standard genome sequencing and annotation.</title>
        <authorList>
            <consortium name="The Broad Institute Genomics Platform"/>
            <consortium name="The Broad Institute Genome Sequencing Center for Infectious Disease"/>
            <person name="Wu L."/>
            <person name="Ma J."/>
        </authorList>
    </citation>
    <scope>NUCLEOTIDE SEQUENCE [LARGE SCALE GENOMIC DNA]</scope>
    <source>
        <strain evidence="10">KCTC 5701</strain>
    </source>
</reference>
<dbReference type="NCBIfam" id="NF002878">
    <property type="entry name" value="PRK03321.1"/>
    <property type="match status" value="1"/>
</dbReference>
<keyword evidence="4 6" id="KW-0808">Transferase</keyword>
<feature type="modified residue" description="N6-(pyridoxal phosphate)lysine" evidence="6">
    <location>
        <position position="240"/>
    </location>
</feature>
<comment type="similarity">
    <text evidence="6">Belongs to the class-II pyridoxal-phosphate-dependent aminotransferase family. Histidinol-phosphate aminotransferase subfamily.</text>
</comment>
<name>A0ABW0WFX7_STRNO</name>
<evidence type="ECO:0000256" key="3">
    <source>
        <dbReference type="ARBA" id="ARBA00022576"/>
    </source>
</evidence>
<dbReference type="EC" id="2.6.1.9" evidence="6"/>
<keyword evidence="10" id="KW-1185">Reference proteome</keyword>
<feature type="domain" description="Aminotransferase class I/classII large" evidence="8">
    <location>
        <begin position="55"/>
        <end position="365"/>
    </location>
</feature>
<evidence type="ECO:0000259" key="8">
    <source>
        <dbReference type="Pfam" id="PF00155"/>
    </source>
</evidence>
<keyword evidence="6" id="KW-0028">Amino-acid biosynthesis</keyword>
<dbReference type="Proteomes" id="UP001596065">
    <property type="component" value="Unassembled WGS sequence"/>
</dbReference>
<evidence type="ECO:0000256" key="7">
    <source>
        <dbReference type="SAM" id="MobiDB-lite"/>
    </source>
</evidence>
<evidence type="ECO:0000313" key="10">
    <source>
        <dbReference type="Proteomes" id="UP001596065"/>
    </source>
</evidence>
<comment type="caution">
    <text evidence="9">The sequence shown here is derived from an EMBL/GenBank/DDBJ whole genome shotgun (WGS) entry which is preliminary data.</text>
</comment>
<dbReference type="InterPro" id="IPR015421">
    <property type="entry name" value="PyrdxlP-dep_Trfase_major"/>
</dbReference>
<evidence type="ECO:0000256" key="6">
    <source>
        <dbReference type="HAMAP-Rule" id="MF_01023"/>
    </source>
</evidence>
<comment type="cofactor">
    <cofactor evidence="1 6">
        <name>pyridoxal 5'-phosphate</name>
        <dbReference type="ChEBI" id="CHEBI:597326"/>
    </cofactor>
</comment>
<dbReference type="InterPro" id="IPR005861">
    <property type="entry name" value="HisP_aminotrans"/>
</dbReference>
<dbReference type="EMBL" id="JBHSOE010000017">
    <property type="protein sequence ID" value="MFC5656373.1"/>
    <property type="molecule type" value="Genomic_DNA"/>
</dbReference>
<sequence length="377" mass="40168">MSTTSTTSSTSTASTASAPSAAAPVPRAVLAGIPAYVPKPPSPPAQGPSHRLFLNENPYPPLPSVREAIAEASARTNYYPTIHPERLLDALARRLDVPSAHLVTGPGSVGIYQQIGQAMLEPGDEVVYAWPSFEAYPIVARMAGAVPVEVPLADGVHDLDAMADAITARTKAVFLCEPNNPTGTAVGAAELTRFLDRVPGDVLVVLDEAYFEFYRSPNAPDGVELHRDRPNLLTLRTFSKAYGLAGLRVGYGVAQPAIAEALRKCSVPCGVGRIAEEAALASLRVEAELFERVERIVAERERTREALLGLGWEVLPSETNFLWLPAGEAAEPVAREWESSGLLVRAFPHSGMRVTIGSPEANDLLIAAAKETAPPAR</sequence>
<evidence type="ECO:0000256" key="2">
    <source>
        <dbReference type="ARBA" id="ARBA00011738"/>
    </source>
</evidence>
<keyword evidence="5 6" id="KW-0663">Pyridoxal phosphate</keyword>
<dbReference type="PROSITE" id="PS00599">
    <property type="entry name" value="AA_TRANSFER_CLASS_2"/>
    <property type="match status" value="1"/>
</dbReference>
<dbReference type="InterPro" id="IPR024892">
    <property type="entry name" value="ArAT"/>
</dbReference>
<keyword evidence="6" id="KW-0368">Histidine biosynthesis</keyword>
<dbReference type="InterPro" id="IPR004839">
    <property type="entry name" value="Aminotransferase_I/II_large"/>
</dbReference>
<gene>
    <name evidence="6" type="primary">hisC</name>
    <name evidence="9" type="ORF">ACFP3J_12860</name>
</gene>
<evidence type="ECO:0000256" key="5">
    <source>
        <dbReference type="ARBA" id="ARBA00022898"/>
    </source>
</evidence>
<dbReference type="InterPro" id="IPR015422">
    <property type="entry name" value="PyrdxlP-dep_Trfase_small"/>
</dbReference>
<dbReference type="Pfam" id="PF00155">
    <property type="entry name" value="Aminotran_1_2"/>
    <property type="match status" value="1"/>
</dbReference>
<dbReference type="InterPro" id="IPR001917">
    <property type="entry name" value="Aminotrans_II_pyridoxalP_BS"/>
</dbReference>
<keyword evidence="3 6" id="KW-0032">Aminotransferase</keyword>
<dbReference type="RefSeq" id="WP_344347881.1">
    <property type="nucleotide sequence ID" value="NZ_BAAASM010000013.1"/>
</dbReference>
<dbReference type="CDD" id="cd00609">
    <property type="entry name" value="AAT_like"/>
    <property type="match status" value="1"/>
</dbReference>
<protein>
    <recommendedName>
        <fullName evidence="6">Histidinol-phosphate aminotransferase</fullName>
        <ecNumber evidence="6">2.6.1.9</ecNumber>
    </recommendedName>
    <alternativeName>
        <fullName evidence="6">Imidazole acetol-phosphate transaminase</fullName>
    </alternativeName>
</protein>
<evidence type="ECO:0000256" key="1">
    <source>
        <dbReference type="ARBA" id="ARBA00001933"/>
    </source>
</evidence>
<dbReference type="Gene3D" id="3.90.1150.10">
    <property type="entry name" value="Aspartate Aminotransferase, domain 1"/>
    <property type="match status" value="1"/>
</dbReference>
<dbReference type="Gene3D" id="3.40.640.10">
    <property type="entry name" value="Type I PLP-dependent aspartate aminotransferase-like (Major domain)"/>
    <property type="match status" value="1"/>
</dbReference>
<dbReference type="PANTHER" id="PTHR43643">
    <property type="entry name" value="HISTIDINOL-PHOSPHATE AMINOTRANSFERASE 2"/>
    <property type="match status" value="1"/>
</dbReference>
<proteinExistence type="inferred from homology"/>